<dbReference type="EMBL" id="CAJVPW010015990">
    <property type="protein sequence ID" value="CAG8666315.1"/>
    <property type="molecule type" value="Genomic_DNA"/>
</dbReference>
<comment type="caution">
    <text evidence="1">The sequence shown here is derived from an EMBL/GenBank/DDBJ whole genome shotgun (WGS) entry which is preliminary data.</text>
</comment>
<feature type="non-terminal residue" evidence="1">
    <location>
        <position position="193"/>
    </location>
</feature>
<sequence>MSIILLPINTTYNSIYEEYISTIKSIKGENYKIMAYTTFLKIWKEVASDIRFMTKASDLCDTCEQLRAKIKYTSDIKKKNKFQTEYDSHRTAAAIERQHYNENININGSNIAVRYDKSGWNYYDFEKFLEPYFVKCNGIRQFQHFYFYYDQPDKIYIPLESNGPKVEAVIRNSVYFDPYQSLNIIPIKPLSLK</sequence>
<gene>
    <name evidence="1" type="ORF">SPELUC_LOCUS9471</name>
</gene>
<name>A0ACA9NRK9_9GLOM</name>
<dbReference type="Proteomes" id="UP000789366">
    <property type="component" value="Unassembled WGS sequence"/>
</dbReference>
<evidence type="ECO:0000313" key="1">
    <source>
        <dbReference type="EMBL" id="CAG8666315.1"/>
    </source>
</evidence>
<keyword evidence="2" id="KW-1185">Reference proteome</keyword>
<protein>
    <submittedName>
        <fullName evidence="1">2204_t:CDS:1</fullName>
    </submittedName>
</protein>
<proteinExistence type="predicted"/>
<reference evidence="1" key="1">
    <citation type="submission" date="2021-06" db="EMBL/GenBank/DDBJ databases">
        <authorList>
            <person name="Kallberg Y."/>
            <person name="Tangrot J."/>
            <person name="Rosling A."/>
        </authorList>
    </citation>
    <scope>NUCLEOTIDE SEQUENCE</scope>
    <source>
        <strain evidence="1">28 12/20/2015</strain>
    </source>
</reference>
<evidence type="ECO:0000313" key="2">
    <source>
        <dbReference type="Proteomes" id="UP000789366"/>
    </source>
</evidence>
<organism evidence="1 2">
    <name type="scientific">Cetraspora pellucida</name>
    <dbReference type="NCBI Taxonomy" id="1433469"/>
    <lineage>
        <taxon>Eukaryota</taxon>
        <taxon>Fungi</taxon>
        <taxon>Fungi incertae sedis</taxon>
        <taxon>Mucoromycota</taxon>
        <taxon>Glomeromycotina</taxon>
        <taxon>Glomeromycetes</taxon>
        <taxon>Diversisporales</taxon>
        <taxon>Gigasporaceae</taxon>
        <taxon>Cetraspora</taxon>
    </lineage>
</organism>
<accession>A0ACA9NRK9</accession>